<dbReference type="GO" id="GO:0034452">
    <property type="term" value="F:dynactin binding"/>
    <property type="evidence" value="ECO:0007669"/>
    <property type="project" value="TreeGrafter"/>
</dbReference>
<dbReference type="Proteomes" id="UP000887563">
    <property type="component" value="Unplaced"/>
</dbReference>
<keyword evidence="4" id="KW-1185">Reference proteome</keyword>
<dbReference type="PANTHER" id="PTHR31233:SF6">
    <property type="entry name" value="PROTEIN BICAUDAL D"/>
    <property type="match status" value="1"/>
</dbReference>
<sequence>MKKNNKLKELLAVKREQVSSLRSVLRSNKSSTEGAFNCLKEKYESENKIKDETLENLRSQLKLFKEDAATFASHRAMFTARTEDLQQQLESAQNLLKTADEEKKTLNQLLRMSIQQKLMITQRMEELEMTAERQYQLKNSNFYRPSSSSSSTTNIKKRRNVFRNIKKWWWWWSRRRGRRRNDSNCSISRAFDNKSTKWWNK</sequence>
<protein>
    <submittedName>
        <fullName evidence="5">Uncharacterized protein</fullName>
    </submittedName>
</protein>
<name>A0A914NVB9_MELIC</name>
<evidence type="ECO:0000256" key="1">
    <source>
        <dbReference type="ARBA" id="ARBA00010061"/>
    </source>
</evidence>
<evidence type="ECO:0000256" key="2">
    <source>
        <dbReference type="ARBA" id="ARBA00023054"/>
    </source>
</evidence>
<dbReference type="GO" id="GO:0072393">
    <property type="term" value="P:microtubule anchoring at microtubule organizing center"/>
    <property type="evidence" value="ECO:0007669"/>
    <property type="project" value="TreeGrafter"/>
</dbReference>
<evidence type="ECO:0000313" key="5">
    <source>
        <dbReference type="WBParaSite" id="Minc3s08067g41864"/>
    </source>
</evidence>
<dbReference type="Pfam" id="PF09730">
    <property type="entry name" value="BicD"/>
    <property type="match status" value="1"/>
</dbReference>
<comment type="similarity">
    <text evidence="1">Belongs to the BicD family.</text>
</comment>
<dbReference type="GO" id="GO:0005794">
    <property type="term" value="C:Golgi apparatus"/>
    <property type="evidence" value="ECO:0007669"/>
    <property type="project" value="TreeGrafter"/>
</dbReference>
<reference evidence="5" key="1">
    <citation type="submission" date="2022-11" db="UniProtKB">
        <authorList>
            <consortium name="WormBaseParasite"/>
        </authorList>
    </citation>
    <scope>IDENTIFICATION</scope>
</reference>
<dbReference type="Gene3D" id="6.10.250.2470">
    <property type="match status" value="1"/>
</dbReference>
<accession>A0A914NVB9</accession>
<evidence type="ECO:0000256" key="3">
    <source>
        <dbReference type="SAM" id="Coils"/>
    </source>
</evidence>
<dbReference type="AlphaFoldDB" id="A0A914NVB9"/>
<dbReference type="PANTHER" id="PTHR31233">
    <property type="entry name" value="BICAUDAL D FAMILY MEMBER"/>
    <property type="match status" value="1"/>
</dbReference>
<dbReference type="GO" id="GO:0070507">
    <property type="term" value="P:regulation of microtubule cytoskeleton organization"/>
    <property type="evidence" value="ECO:0007669"/>
    <property type="project" value="TreeGrafter"/>
</dbReference>
<keyword evidence="2 3" id="KW-0175">Coiled coil</keyword>
<organism evidence="4 5">
    <name type="scientific">Meloidogyne incognita</name>
    <name type="common">Southern root-knot nematode worm</name>
    <name type="synonym">Oxyuris incognita</name>
    <dbReference type="NCBI Taxonomy" id="6306"/>
    <lineage>
        <taxon>Eukaryota</taxon>
        <taxon>Metazoa</taxon>
        <taxon>Ecdysozoa</taxon>
        <taxon>Nematoda</taxon>
        <taxon>Chromadorea</taxon>
        <taxon>Rhabditida</taxon>
        <taxon>Tylenchina</taxon>
        <taxon>Tylenchomorpha</taxon>
        <taxon>Tylenchoidea</taxon>
        <taxon>Meloidogynidae</taxon>
        <taxon>Meloidogyninae</taxon>
        <taxon>Meloidogyne</taxon>
        <taxon>Meloidogyne incognita group</taxon>
    </lineage>
</organism>
<dbReference type="GO" id="GO:0008093">
    <property type="term" value="F:cytoskeletal anchor activity"/>
    <property type="evidence" value="ECO:0007669"/>
    <property type="project" value="InterPro"/>
</dbReference>
<dbReference type="WBParaSite" id="Minc3s08067g41864">
    <property type="protein sequence ID" value="Minc3s08067g41864"/>
    <property type="gene ID" value="Minc3s08067g41864"/>
</dbReference>
<proteinExistence type="inferred from homology"/>
<dbReference type="GO" id="GO:0070840">
    <property type="term" value="F:dynein complex binding"/>
    <property type="evidence" value="ECO:0007669"/>
    <property type="project" value="InterPro"/>
</dbReference>
<feature type="coiled-coil region" evidence="3">
    <location>
        <begin position="40"/>
        <end position="112"/>
    </location>
</feature>
<evidence type="ECO:0000313" key="4">
    <source>
        <dbReference type="Proteomes" id="UP000887563"/>
    </source>
</evidence>
<dbReference type="InterPro" id="IPR018477">
    <property type="entry name" value="BICD"/>
</dbReference>
<dbReference type="GO" id="GO:0005829">
    <property type="term" value="C:cytosol"/>
    <property type="evidence" value="ECO:0007669"/>
    <property type="project" value="TreeGrafter"/>
</dbReference>